<reference evidence="1" key="1">
    <citation type="submission" date="2016-07" db="EMBL/GenBank/DDBJ databases">
        <title>New class B carbapenemase carried by novel plasmid in Pseudomonas putida enviromental strain in eastern Amazonia.</title>
        <authorList>
            <person name="Souza C.O."/>
            <person name="Lima K.V."/>
            <person name="Brasiliense D.M."/>
            <person name="Perez-Chaparro P.J."/>
            <person name="Mamizuka E.M."/>
            <person name="Lima M.O."/>
            <person name="Lima L.N."/>
            <person name="McCulloch J.A."/>
        </authorList>
    </citation>
    <scope>NUCLEOTIDE SEQUENCE [LARGE SCALE GENOMIC DNA]</scope>
    <source>
        <strain evidence="1">IEC33019</strain>
    </source>
</reference>
<accession>A0A1B2F194</accession>
<dbReference type="AlphaFoldDB" id="A0A1B2F194"/>
<dbReference type="RefSeq" id="WP_070091662.1">
    <property type="nucleotide sequence ID" value="NZ_CP016634.1"/>
</dbReference>
<dbReference type="SUPFAM" id="SSF141452">
    <property type="entry name" value="Hcp1-like"/>
    <property type="match status" value="1"/>
</dbReference>
<evidence type="ECO:0000313" key="1">
    <source>
        <dbReference type="EMBL" id="ANY85926.1"/>
    </source>
</evidence>
<organism evidence="1">
    <name type="scientific">Pseudomonas putida</name>
    <name type="common">Arthrobacter siderocapsulatus</name>
    <dbReference type="NCBI Taxonomy" id="303"/>
    <lineage>
        <taxon>Bacteria</taxon>
        <taxon>Pseudomonadati</taxon>
        <taxon>Pseudomonadota</taxon>
        <taxon>Gammaproteobacteria</taxon>
        <taxon>Pseudomonadales</taxon>
        <taxon>Pseudomonadaceae</taxon>
        <taxon>Pseudomonas</taxon>
    </lineage>
</organism>
<dbReference type="EMBL" id="CP016634">
    <property type="protein sequence ID" value="ANY85926.1"/>
    <property type="molecule type" value="Genomic_DNA"/>
</dbReference>
<gene>
    <name evidence="1" type="ORF">IEC33019_0322</name>
</gene>
<sequence length="159" mass="17613">MSKTVAVYLDGIGGMNKGDFSTWATARNFPSLHMVRRMQRTADGKALTVNEAPEYFDIPIQLSLSDNMAGDIHDHFINKKEAIKEVVIAAVSDRNDKSAKPLTQITLTNVIVQDLSLDTDDTSGEYVAGFVLDFQAIQTQYANGMQKKDITWEKGVRQG</sequence>
<dbReference type="InterPro" id="IPR036624">
    <property type="entry name" value="Hcp1-lik_sf"/>
</dbReference>
<protein>
    <submittedName>
        <fullName evidence="1">Uncharacterized protein</fullName>
    </submittedName>
</protein>
<proteinExistence type="predicted"/>
<name>A0A1B2F194_PSEPU</name>